<comment type="similarity">
    <text evidence="1">Belongs to the peptidase A31 family.</text>
</comment>
<accession>A0A7W6CDL6</accession>
<evidence type="ECO:0000256" key="7">
    <source>
        <dbReference type="ARBA" id="ARBA00058324"/>
    </source>
</evidence>
<evidence type="ECO:0000256" key="3">
    <source>
        <dbReference type="ARBA" id="ARBA00022670"/>
    </source>
</evidence>
<dbReference type="GO" id="GO:0046872">
    <property type="term" value="F:metal ion binding"/>
    <property type="evidence" value="ECO:0007669"/>
    <property type="project" value="UniProtKB-KW"/>
</dbReference>
<keyword evidence="11" id="KW-1185">Reference proteome</keyword>
<evidence type="ECO:0000256" key="1">
    <source>
        <dbReference type="ARBA" id="ARBA00006814"/>
    </source>
</evidence>
<keyword evidence="2 9" id="KW-0533">Nickel</keyword>
<keyword evidence="6 10" id="KW-0378">Hydrolase</keyword>
<dbReference type="GO" id="GO:0016485">
    <property type="term" value="P:protein processing"/>
    <property type="evidence" value="ECO:0007669"/>
    <property type="project" value="InterPro"/>
</dbReference>
<dbReference type="SUPFAM" id="SSF53163">
    <property type="entry name" value="HybD-like"/>
    <property type="match status" value="1"/>
</dbReference>
<dbReference type="EMBL" id="JACIDX010000005">
    <property type="protein sequence ID" value="MBB3954599.1"/>
    <property type="molecule type" value="Genomic_DNA"/>
</dbReference>
<dbReference type="InterPro" id="IPR004419">
    <property type="entry name" value="Pept_A31_hyd_express"/>
</dbReference>
<gene>
    <name evidence="10" type="ORF">GGR38_001538</name>
</gene>
<feature type="binding site" evidence="9">
    <location>
        <position position="98"/>
    </location>
    <ligand>
        <name>Ni(2+)</name>
        <dbReference type="ChEBI" id="CHEBI:49786"/>
    </ligand>
</feature>
<evidence type="ECO:0000256" key="4">
    <source>
        <dbReference type="ARBA" id="ARBA00022723"/>
    </source>
</evidence>
<dbReference type="PANTHER" id="PTHR30302">
    <property type="entry name" value="HYDROGENASE 1 MATURATION PROTEASE"/>
    <property type="match status" value="1"/>
</dbReference>
<feature type="binding site" evidence="9">
    <location>
        <position position="67"/>
    </location>
    <ligand>
        <name>Ni(2+)</name>
        <dbReference type="ChEBI" id="CHEBI:49786"/>
    </ligand>
</feature>
<proteinExistence type="inferred from homology"/>
<dbReference type="GO" id="GO:0004190">
    <property type="term" value="F:aspartic-type endopeptidase activity"/>
    <property type="evidence" value="ECO:0007669"/>
    <property type="project" value="UniProtKB-KW"/>
</dbReference>
<evidence type="ECO:0000256" key="6">
    <source>
        <dbReference type="ARBA" id="ARBA00022801"/>
    </source>
</evidence>
<dbReference type="PANTHER" id="PTHR30302:SF1">
    <property type="entry name" value="HYDROGENASE 2 MATURATION PROTEASE"/>
    <property type="match status" value="1"/>
</dbReference>
<feature type="binding site" evidence="9">
    <location>
        <position position="21"/>
    </location>
    <ligand>
        <name>Ni(2+)</name>
        <dbReference type="ChEBI" id="CHEBI:49786"/>
    </ligand>
</feature>
<dbReference type="NCBIfam" id="TIGR00140">
    <property type="entry name" value="hupD"/>
    <property type="match status" value="1"/>
</dbReference>
<dbReference type="NCBIfam" id="TIGR00072">
    <property type="entry name" value="hydrog_prot"/>
    <property type="match status" value="1"/>
</dbReference>
<dbReference type="RefSeq" id="WP_183624207.1">
    <property type="nucleotide sequence ID" value="NZ_JACIDX010000005.1"/>
</dbReference>
<reference evidence="10 11" key="1">
    <citation type="submission" date="2020-08" db="EMBL/GenBank/DDBJ databases">
        <title>Genomic Encyclopedia of Type Strains, Phase IV (KMG-IV): sequencing the most valuable type-strain genomes for metagenomic binning, comparative biology and taxonomic classification.</title>
        <authorList>
            <person name="Goeker M."/>
        </authorList>
    </citation>
    <scope>NUCLEOTIDE SEQUENCE [LARGE SCALE GENOMIC DNA]</scope>
    <source>
        <strain evidence="10 11">DSM 27057</strain>
    </source>
</reference>
<name>A0A7W6CDL6_9SPHN</name>
<comment type="caution">
    <text evidence="10">The sequence shown here is derived from an EMBL/GenBank/DDBJ whole genome shotgun (WGS) entry which is preliminary data.</text>
</comment>
<dbReference type="Pfam" id="PF01750">
    <property type="entry name" value="HycI"/>
    <property type="match status" value="1"/>
</dbReference>
<dbReference type="InterPro" id="IPR023430">
    <property type="entry name" value="Pept_HybD-like_dom_sf"/>
</dbReference>
<keyword evidence="3 10" id="KW-0645">Protease</keyword>
<dbReference type="Proteomes" id="UP000548867">
    <property type="component" value="Unassembled WGS sequence"/>
</dbReference>
<dbReference type="GO" id="GO:0008047">
    <property type="term" value="F:enzyme activator activity"/>
    <property type="evidence" value="ECO:0007669"/>
    <property type="project" value="InterPro"/>
</dbReference>
<evidence type="ECO:0000256" key="8">
    <source>
        <dbReference type="ARBA" id="ARBA00067626"/>
    </source>
</evidence>
<evidence type="ECO:0000313" key="11">
    <source>
        <dbReference type="Proteomes" id="UP000548867"/>
    </source>
</evidence>
<evidence type="ECO:0000313" key="10">
    <source>
        <dbReference type="EMBL" id="MBB3954599.1"/>
    </source>
</evidence>
<sequence length="234" mass="25413">MNGQKLNTLILGIGNLLWADEGFGVRAVEHLHRHWSFPDHVRLMDGGTQGIYLVQDIREADLLVVFDAVDYGLPPATMKVVEGEEVPSFLGAKKISLHQTGFQEVLAMAEMMGEPPAEILLVGVQPEELEDFGGSLRDSVKAQMEPAIEVALKWLAVRGVHATRRPVPLSPEQGIGSLEMLMEHYEAARPDAQEAPRHGDARVLADGWAGPAGPDDHEAEIQSILGGPNIKVAL</sequence>
<keyword evidence="4 9" id="KW-0479">Metal-binding</keyword>
<evidence type="ECO:0000256" key="5">
    <source>
        <dbReference type="ARBA" id="ARBA00022750"/>
    </source>
</evidence>
<evidence type="ECO:0000256" key="9">
    <source>
        <dbReference type="PIRSR" id="PIRSR604419-1"/>
    </source>
</evidence>
<comment type="function">
    <text evidence="7">Not known. Could be involved in the processing of hydrogenase.</text>
</comment>
<organism evidence="10 11">
    <name type="scientific">Novosphingobium sediminicola</name>
    <dbReference type="NCBI Taxonomy" id="563162"/>
    <lineage>
        <taxon>Bacteria</taxon>
        <taxon>Pseudomonadati</taxon>
        <taxon>Pseudomonadota</taxon>
        <taxon>Alphaproteobacteria</taxon>
        <taxon>Sphingomonadales</taxon>
        <taxon>Sphingomonadaceae</taxon>
        <taxon>Novosphingobium</taxon>
    </lineage>
</organism>
<dbReference type="CDD" id="cd06062">
    <property type="entry name" value="H2MP_MemB-H2up"/>
    <property type="match status" value="1"/>
</dbReference>
<dbReference type="PRINTS" id="PR00446">
    <property type="entry name" value="HYDRGNUPTAKE"/>
</dbReference>
<protein>
    <recommendedName>
        <fullName evidence="8">Hydrogenase expression/formation protein HupD</fullName>
    </recommendedName>
</protein>
<dbReference type="AlphaFoldDB" id="A0A7W6CDL6"/>
<evidence type="ECO:0000256" key="2">
    <source>
        <dbReference type="ARBA" id="ARBA00022596"/>
    </source>
</evidence>
<dbReference type="InterPro" id="IPR000671">
    <property type="entry name" value="Peptidase_A31"/>
</dbReference>
<dbReference type="FunFam" id="3.40.50.1450:FF:000002">
    <property type="entry name" value="Hydrogenase 1 maturation protease"/>
    <property type="match status" value="1"/>
</dbReference>
<keyword evidence="5" id="KW-0064">Aspartyl protease</keyword>
<dbReference type="Gene3D" id="3.40.50.1450">
    <property type="entry name" value="HybD-like"/>
    <property type="match status" value="1"/>
</dbReference>